<evidence type="ECO:0000313" key="2">
    <source>
        <dbReference type="EMBL" id="KAJ1211157.1"/>
    </source>
</evidence>
<feature type="region of interest" description="Disordered" evidence="1">
    <location>
        <begin position="49"/>
        <end position="73"/>
    </location>
</feature>
<keyword evidence="3" id="KW-1185">Reference proteome</keyword>
<name>A0AAV7WF12_PLEWA</name>
<reference evidence="2" key="1">
    <citation type="journal article" date="2022" name="bioRxiv">
        <title>Sequencing and chromosome-scale assembly of the giantPleurodeles waltlgenome.</title>
        <authorList>
            <person name="Brown T."/>
            <person name="Elewa A."/>
            <person name="Iarovenko S."/>
            <person name="Subramanian E."/>
            <person name="Araus A.J."/>
            <person name="Petzold A."/>
            <person name="Susuki M."/>
            <person name="Suzuki K.-i.T."/>
            <person name="Hayashi T."/>
            <person name="Toyoda A."/>
            <person name="Oliveira C."/>
            <person name="Osipova E."/>
            <person name="Leigh N.D."/>
            <person name="Simon A."/>
            <person name="Yun M.H."/>
        </authorList>
    </citation>
    <scope>NUCLEOTIDE SEQUENCE</scope>
    <source>
        <strain evidence="2">20211129_DDA</strain>
        <tissue evidence="2">Liver</tissue>
    </source>
</reference>
<dbReference type="EMBL" id="JANPWB010000002">
    <property type="protein sequence ID" value="KAJ1211157.1"/>
    <property type="molecule type" value="Genomic_DNA"/>
</dbReference>
<evidence type="ECO:0000256" key="1">
    <source>
        <dbReference type="SAM" id="MobiDB-lite"/>
    </source>
</evidence>
<comment type="caution">
    <text evidence="2">The sequence shown here is derived from an EMBL/GenBank/DDBJ whole genome shotgun (WGS) entry which is preliminary data.</text>
</comment>
<gene>
    <name evidence="2" type="ORF">NDU88_006518</name>
</gene>
<evidence type="ECO:0000313" key="3">
    <source>
        <dbReference type="Proteomes" id="UP001066276"/>
    </source>
</evidence>
<accession>A0AAV7WF12</accession>
<organism evidence="2 3">
    <name type="scientific">Pleurodeles waltl</name>
    <name type="common">Iberian ribbed newt</name>
    <dbReference type="NCBI Taxonomy" id="8319"/>
    <lineage>
        <taxon>Eukaryota</taxon>
        <taxon>Metazoa</taxon>
        <taxon>Chordata</taxon>
        <taxon>Craniata</taxon>
        <taxon>Vertebrata</taxon>
        <taxon>Euteleostomi</taxon>
        <taxon>Amphibia</taxon>
        <taxon>Batrachia</taxon>
        <taxon>Caudata</taxon>
        <taxon>Salamandroidea</taxon>
        <taxon>Salamandridae</taxon>
        <taxon>Pleurodelinae</taxon>
        <taxon>Pleurodeles</taxon>
    </lineage>
</organism>
<dbReference type="Proteomes" id="UP001066276">
    <property type="component" value="Chromosome 1_2"/>
</dbReference>
<dbReference type="AlphaFoldDB" id="A0AAV7WF12"/>
<protein>
    <submittedName>
        <fullName evidence="2">Uncharacterized protein</fullName>
    </submittedName>
</protein>
<proteinExistence type="predicted"/>
<feature type="region of interest" description="Disordered" evidence="1">
    <location>
        <begin position="101"/>
        <end position="133"/>
    </location>
</feature>
<sequence length="133" mass="13997">MAPGNADPVAAAATPKGLSITLAKFRPSNFFDMPEAVREWATEERLLRGHTGAPPSSHWASAHVPGASVEGTHRQTVKDSACLAIRQSQLSYPANLAEGGCFSRPSTARSDAPTGRRETGSNTTNLADLLGLK</sequence>